<evidence type="ECO:0000256" key="2">
    <source>
        <dbReference type="SAM" id="SignalP"/>
    </source>
</evidence>
<dbReference type="Proteomes" id="UP000325313">
    <property type="component" value="Unassembled WGS sequence"/>
</dbReference>
<organism evidence="4 5">
    <name type="scientific">Puccinia graminis f. sp. tritici</name>
    <dbReference type="NCBI Taxonomy" id="56615"/>
    <lineage>
        <taxon>Eukaryota</taxon>
        <taxon>Fungi</taxon>
        <taxon>Dikarya</taxon>
        <taxon>Basidiomycota</taxon>
        <taxon>Pucciniomycotina</taxon>
        <taxon>Pucciniomycetes</taxon>
        <taxon>Pucciniales</taxon>
        <taxon>Pucciniaceae</taxon>
        <taxon>Puccinia</taxon>
    </lineage>
</organism>
<evidence type="ECO:0000313" key="5">
    <source>
        <dbReference type="Proteomes" id="UP000325313"/>
    </source>
</evidence>
<evidence type="ECO:0000313" key="3">
    <source>
        <dbReference type="EMBL" id="KAA1095965.1"/>
    </source>
</evidence>
<keyword evidence="2" id="KW-0732">Signal</keyword>
<evidence type="ECO:0008006" key="6">
    <source>
        <dbReference type="Google" id="ProtNLM"/>
    </source>
</evidence>
<dbReference type="EMBL" id="VDEP01000371">
    <property type="protein sequence ID" value="KAA1095965.1"/>
    <property type="molecule type" value="Genomic_DNA"/>
</dbReference>
<dbReference type="EMBL" id="VDEP01000110">
    <property type="protein sequence ID" value="KAA1130360.1"/>
    <property type="molecule type" value="Genomic_DNA"/>
</dbReference>
<protein>
    <recommendedName>
        <fullName evidence="6">Secreted protein</fullName>
    </recommendedName>
</protein>
<sequence length="99" mass="10400">MERAFALALIWWLQIQLLLATSTSNAASNIDAALAGSVQSLDQGSLEDMRTTTRSGRVPTLLPLLPTSHSPPRDEQNTPTSTTGAKPRALIAIGSSGSV</sequence>
<proteinExistence type="predicted"/>
<feature type="chain" id="PRO_5036138239" description="Secreted protein" evidence="2">
    <location>
        <begin position="21"/>
        <end position="99"/>
    </location>
</feature>
<gene>
    <name evidence="4" type="ORF">PGTUg99_020974</name>
    <name evidence="3" type="ORF">PGTUg99_036158</name>
</gene>
<reference evidence="4 5" key="1">
    <citation type="submission" date="2019-05" db="EMBL/GenBank/DDBJ databases">
        <title>Emergence of the Ug99 lineage of the wheat stem rust pathogen through somatic hybridization.</title>
        <authorList>
            <person name="Li F."/>
            <person name="Upadhyaya N.M."/>
            <person name="Sperschneider J."/>
            <person name="Matny O."/>
            <person name="Nguyen-Phuc H."/>
            <person name="Mago R."/>
            <person name="Raley C."/>
            <person name="Miller M.E."/>
            <person name="Silverstein K.A.T."/>
            <person name="Henningsen E."/>
            <person name="Hirsch C.D."/>
            <person name="Visser B."/>
            <person name="Pretorius Z.A."/>
            <person name="Steffenson B.J."/>
            <person name="Schwessinger B."/>
            <person name="Dodds P.N."/>
            <person name="Figueroa M."/>
        </authorList>
    </citation>
    <scope>NUCLEOTIDE SEQUENCE [LARGE SCALE GENOMIC DNA]</scope>
    <source>
        <strain evidence="4 5">Ug99</strain>
    </source>
</reference>
<evidence type="ECO:0000313" key="4">
    <source>
        <dbReference type="EMBL" id="KAA1130360.1"/>
    </source>
</evidence>
<accession>A0A5B0RX42</accession>
<comment type="caution">
    <text evidence="4">The sequence shown here is derived from an EMBL/GenBank/DDBJ whole genome shotgun (WGS) entry which is preliminary data.</text>
</comment>
<evidence type="ECO:0000256" key="1">
    <source>
        <dbReference type="SAM" id="MobiDB-lite"/>
    </source>
</evidence>
<feature type="compositionally biased region" description="Low complexity" evidence="1">
    <location>
        <begin position="59"/>
        <end position="70"/>
    </location>
</feature>
<dbReference type="AlphaFoldDB" id="A0A5B0RX42"/>
<feature type="region of interest" description="Disordered" evidence="1">
    <location>
        <begin position="45"/>
        <end position="99"/>
    </location>
</feature>
<feature type="signal peptide" evidence="2">
    <location>
        <begin position="1"/>
        <end position="20"/>
    </location>
</feature>
<name>A0A5B0RX42_PUCGR</name>